<dbReference type="Pfam" id="PF18658">
    <property type="entry name" value="zf-C2H2_12"/>
    <property type="match status" value="1"/>
</dbReference>
<dbReference type="SUPFAM" id="SSF53098">
    <property type="entry name" value="Ribonuclease H-like"/>
    <property type="match status" value="1"/>
</dbReference>
<dbReference type="OMA" id="HTITWIR"/>
<proteinExistence type="predicted"/>
<sequence>SWLKKRNFGDEKRRFQDKWTYAYFAVPHRLDKVMCLICKHVNAMLKDFNIKRHYDTNHKTYDKFTGEERTGKLEQLKRGYTAQQSVFTNLTKSGEAVTQASYVVAQEITRRSKPFSDGEFLRDCILKVADIVCPEQKAKLCDISLSNDTVTRRIEDLAKNLKEQLGQRMEGLGKGAFSIALDESTDISDTAQLLIFIQTVTENFEIGEELLSLESIKDRTRGVDICGAVCRSLEAYNVKLPSMVGNTTDGAPAMVGRKAGAVSLLSEKVANSGGEKLIKYHCIIHQEALAAQTLEMKHVTEIVVKTDYFLKSRGLNHRQFKTFLEQSEADFGEVIYFSAVRWLSRGATLKRFFNLRKEIREFMESKGQDFTKLNYTKWLCDLALLVDVNTCLSDLNLKLQGHGKLIYTLFDNVKEFEHRFSDFRNHEKSINLFQNPFSCVPAEEPAEMHFELIDLQESSEARAAYCDRNLIEFYKALSPATYPALLQHAIRMVSLFGSTYICEKTFSTMAINQSKLRSRLTDSHLHDVLRIATTAMEPDIRGINPRDCVLVRMFLKVS</sequence>
<reference evidence="2" key="2">
    <citation type="submission" date="2025-09" db="UniProtKB">
        <authorList>
            <consortium name="Ensembl"/>
        </authorList>
    </citation>
    <scope>IDENTIFICATION</scope>
</reference>
<dbReference type="Ensembl" id="ENSGMOT00000053882.1">
    <property type="protein sequence ID" value="ENSGMOP00000053663.1"/>
    <property type="gene ID" value="ENSGMOG00000036427.1"/>
</dbReference>
<evidence type="ECO:0000313" key="2">
    <source>
        <dbReference type="Ensembl" id="ENSGMOP00000053663.1"/>
    </source>
</evidence>
<protein>
    <recommendedName>
        <fullName evidence="1">SPIN-DOC-like zinc-finger domain-containing protein</fullName>
    </recommendedName>
</protein>
<dbReference type="AlphaFoldDB" id="A0A8C5BW02"/>
<dbReference type="PANTHER" id="PTHR45913">
    <property type="entry name" value="EPM2A-INTERACTING PROTEIN 1"/>
    <property type="match status" value="1"/>
</dbReference>
<feature type="domain" description="SPIN-DOC-like zinc-finger" evidence="1">
    <location>
        <begin position="18"/>
        <end position="75"/>
    </location>
</feature>
<dbReference type="PANTHER" id="PTHR45913:SF5">
    <property type="entry name" value="GENERAL TRANSCRIPTION FACTOR II-I REPEAT DOMAIN-CONTAINING PROTEIN 2A-LIKE PROTEIN"/>
    <property type="match status" value="1"/>
</dbReference>
<reference evidence="2" key="1">
    <citation type="submission" date="2025-08" db="UniProtKB">
        <authorList>
            <consortium name="Ensembl"/>
        </authorList>
    </citation>
    <scope>IDENTIFICATION</scope>
</reference>
<accession>A0A8C5BW02</accession>
<evidence type="ECO:0000313" key="3">
    <source>
        <dbReference type="Proteomes" id="UP000694546"/>
    </source>
</evidence>
<organism evidence="2 3">
    <name type="scientific">Gadus morhua</name>
    <name type="common">Atlantic cod</name>
    <dbReference type="NCBI Taxonomy" id="8049"/>
    <lineage>
        <taxon>Eukaryota</taxon>
        <taxon>Metazoa</taxon>
        <taxon>Chordata</taxon>
        <taxon>Craniata</taxon>
        <taxon>Vertebrata</taxon>
        <taxon>Euteleostomi</taxon>
        <taxon>Actinopterygii</taxon>
        <taxon>Neopterygii</taxon>
        <taxon>Teleostei</taxon>
        <taxon>Neoteleostei</taxon>
        <taxon>Acanthomorphata</taxon>
        <taxon>Zeiogadaria</taxon>
        <taxon>Gadariae</taxon>
        <taxon>Gadiformes</taxon>
        <taxon>Gadoidei</taxon>
        <taxon>Gadidae</taxon>
        <taxon>Gadus</taxon>
    </lineage>
</organism>
<dbReference type="InterPro" id="IPR012337">
    <property type="entry name" value="RNaseH-like_sf"/>
</dbReference>
<keyword evidence="3" id="KW-1185">Reference proteome</keyword>
<dbReference type="InterPro" id="IPR040647">
    <property type="entry name" value="SPIN-DOC_Znf-C2H2"/>
</dbReference>
<evidence type="ECO:0000259" key="1">
    <source>
        <dbReference type="Pfam" id="PF18658"/>
    </source>
</evidence>
<dbReference type="Proteomes" id="UP000694546">
    <property type="component" value="Chromosome 9"/>
</dbReference>
<dbReference type="GeneTree" id="ENSGT00950000182812"/>
<name>A0A8C5BW02_GADMO</name>